<feature type="chain" id="PRO_5043343660" evidence="2">
    <location>
        <begin position="21"/>
        <end position="213"/>
    </location>
</feature>
<name>A0A0F6T9Z5_9CORY</name>
<keyword evidence="4" id="KW-1185">Reference proteome</keyword>
<gene>
    <name evidence="3" type="ORF">UL81_03300</name>
</gene>
<dbReference type="KEGG" id="ccj:UL81_03300"/>
<organism evidence="3 4">
    <name type="scientific">Corynebacterium camporealensis</name>
    <dbReference type="NCBI Taxonomy" id="161896"/>
    <lineage>
        <taxon>Bacteria</taxon>
        <taxon>Bacillati</taxon>
        <taxon>Actinomycetota</taxon>
        <taxon>Actinomycetes</taxon>
        <taxon>Mycobacteriales</taxon>
        <taxon>Corynebacteriaceae</taxon>
        <taxon>Corynebacterium</taxon>
    </lineage>
</organism>
<dbReference type="RefSeq" id="WP_035106911.1">
    <property type="nucleotide sequence ID" value="NZ_CP011311.1"/>
</dbReference>
<dbReference type="HOGENOM" id="CLU_100513_0_0_11"/>
<evidence type="ECO:0000256" key="2">
    <source>
        <dbReference type="SAM" id="SignalP"/>
    </source>
</evidence>
<reference evidence="3 4" key="1">
    <citation type="journal article" date="2015" name="Genome Announc.">
        <title>Complete Genome Sequence of Corynebacterium camporealensis DSM 44610, Isolated from the Milk of a Manchega Sheep with Subclinical Mastitis.</title>
        <authorList>
            <person name="Ruckert C."/>
            <person name="Albersmeier A."/>
            <person name="Winkler A."/>
            <person name="Tauch A."/>
        </authorList>
    </citation>
    <scope>NUCLEOTIDE SEQUENCE [LARGE SCALE GENOMIC DNA]</scope>
    <source>
        <strain evidence="3 4">DSM 44610</strain>
    </source>
</reference>
<feature type="compositionally biased region" description="Acidic residues" evidence="1">
    <location>
        <begin position="44"/>
        <end position="73"/>
    </location>
</feature>
<sequence length="213" mass="22660">MLSSRLARPASLVAALTLSAALVACSNGEEEAPVDPAPATSEETTAEETTSEEASSEESSSEESSAEESEESASESASSEAEEEPEDGDAEIMDEVFATFGPVMSEKLYNEFDSCSEGSVKDSYYCSGQEVGQFQFHKSKSKASQTTQVLTGLRSATAVEDDGNRVVGWSTLGSTIILSVVDNREGLVMQQLTNSDEVDPEERLAELDLLSND</sequence>
<protein>
    <submittedName>
        <fullName evidence="3">Uncharacterized protein</fullName>
    </submittedName>
</protein>
<accession>A0A0F6T9Z5</accession>
<dbReference type="AlphaFoldDB" id="A0A0F6T9Z5"/>
<dbReference type="EMBL" id="CP011311">
    <property type="protein sequence ID" value="AKE38641.1"/>
    <property type="molecule type" value="Genomic_DNA"/>
</dbReference>
<evidence type="ECO:0000313" key="4">
    <source>
        <dbReference type="Proteomes" id="UP000033566"/>
    </source>
</evidence>
<evidence type="ECO:0000256" key="1">
    <source>
        <dbReference type="SAM" id="MobiDB-lite"/>
    </source>
</evidence>
<dbReference type="PROSITE" id="PS51257">
    <property type="entry name" value="PROKAR_LIPOPROTEIN"/>
    <property type="match status" value="1"/>
</dbReference>
<feature type="signal peptide" evidence="2">
    <location>
        <begin position="1"/>
        <end position="20"/>
    </location>
</feature>
<dbReference type="Proteomes" id="UP000033566">
    <property type="component" value="Chromosome"/>
</dbReference>
<keyword evidence="2" id="KW-0732">Signal</keyword>
<feature type="compositionally biased region" description="Acidic residues" evidence="1">
    <location>
        <begin position="80"/>
        <end position="89"/>
    </location>
</feature>
<evidence type="ECO:0000313" key="3">
    <source>
        <dbReference type="EMBL" id="AKE38641.1"/>
    </source>
</evidence>
<dbReference type="PATRIC" id="fig|161896.4.peg.652"/>
<feature type="region of interest" description="Disordered" evidence="1">
    <location>
        <begin position="28"/>
        <end position="89"/>
    </location>
</feature>
<proteinExistence type="predicted"/>
<dbReference type="STRING" id="161896.UL81_03300"/>